<evidence type="ECO:0000256" key="1">
    <source>
        <dbReference type="SAM" id="MobiDB-lite"/>
    </source>
</evidence>
<gene>
    <name evidence="2" type="ORF">N7476_006865</name>
</gene>
<keyword evidence="3" id="KW-1185">Reference proteome</keyword>
<feature type="compositionally biased region" description="Basic and acidic residues" evidence="1">
    <location>
        <begin position="118"/>
        <end position="128"/>
    </location>
</feature>
<feature type="compositionally biased region" description="Polar residues" evidence="1">
    <location>
        <begin position="210"/>
        <end position="221"/>
    </location>
</feature>
<reference evidence="2" key="1">
    <citation type="submission" date="2022-12" db="EMBL/GenBank/DDBJ databases">
        <authorList>
            <person name="Petersen C."/>
        </authorList>
    </citation>
    <scope>NUCLEOTIDE SEQUENCE</scope>
    <source>
        <strain evidence="2">IBT 21472</strain>
    </source>
</reference>
<evidence type="ECO:0000313" key="2">
    <source>
        <dbReference type="EMBL" id="KAJ5311005.1"/>
    </source>
</evidence>
<comment type="caution">
    <text evidence="2">The sequence shown here is derived from an EMBL/GenBank/DDBJ whole genome shotgun (WGS) entry which is preliminary data.</text>
</comment>
<reference evidence="2" key="2">
    <citation type="journal article" date="2023" name="IMA Fungus">
        <title>Comparative genomic study of the Penicillium genus elucidates a diverse pangenome and 15 lateral gene transfer events.</title>
        <authorList>
            <person name="Petersen C."/>
            <person name="Sorensen T."/>
            <person name="Nielsen M.R."/>
            <person name="Sondergaard T.E."/>
            <person name="Sorensen J.L."/>
            <person name="Fitzpatrick D.A."/>
            <person name="Frisvad J.C."/>
            <person name="Nielsen K.L."/>
        </authorList>
    </citation>
    <scope>NUCLEOTIDE SEQUENCE</scope>
    <source>
        <strain evidence="2">IBT 21472</strain>
    </source>
</reference>
<dbReference type="EMBL" id="JAPZBO010000007">
    <property type="protein sequence ID" value="KAJ5311005.1"/>
    <property type="molecule type" value="Genomic_DNA"/>
</dbReference>
<feature type="region of interest" description="Disordered" evidence="1">
    <location>
        <begin position="1"/>
        <end position="71"/>
    </location>
</feature>
<feature type="compositionally biased region" description="Acidic residues" evidence="1">
    <location>
        <begin position="307"/>
        <end position="333"/>
    </location>
</feature>
<accession>A0A9W9HCR2</accession>
<proteinExistence type="predicted"/>
<feature type="compositionally biased region" description="Polar residues" evidence="1">
    <location>
        <begin position="56"/>
        <end position="71"/>
    </location>
</feature>
<dbReference type="AlphaFoldDB" id="A0A9W9HCR2"/>
<feature type="compositionally biased region" description="Pro residues" evidence="1">
    <location>
        <begin position="173"/>
        <end position="191"/>
    </location>
</feature>
<evidence type="ECO:0000313" key="3">
    <source>
        <dbReference type="Proteomes" id="UP001147746"/>
    </source>
</evidence>
<feature type="compositionally biased region" description="Low complexity" evidence="1">
    <location>
        <begin position="192"/>
        <end position="209"/>
    </location>
</feature>
<name>A0A9W9HCR2_9EURO</name>
<feature type="compositionally biased region" description="Polar residues" evidence="1">
    <location>
        <begin position="1"/>
        <end position="13"/>
    </location>
</feature>
<protein>
    <submittedName>
        <fullName evidence="2">Uncharacterized protein</fullName>
    </submittedName>
</protein>
<sequence>MSTNPPFSPTSSLRDLHDKSEGISQSHNQYGGPEEAPTASELHPGEVHALPPHDNPINSAPSVTSSSQPARNSFQPFFTLVEDAHTTDYHHPTVHYIFSDDDTDIVTEAALRSLEAPSVHKDGPKSDGSEESTLLPPPVPGVRENYIVLNVEPVPSTTPTPDLNPAAGNPNSNPNPNPNPNSNPNSVPDPNPGVGEKTKSTSPGKSSGSNPQFRVTSAKSFSPSWQILSSEMVAAPTFENGNGNPGDAGHGLMLKIRGTGGLAGEIERERGTQRLEDMMDQFAKRMQELQMIIEVANIQDDLRMKEEEEEGDEENEGHEEEEEEDEEEKEKDT</sequence>
<feature type="region of interest" description="Disordered" evidence="1">
    <location>
        <begin position="115"/>
        <end position="221"/>
    </location>
</feature>
<organism evidence="2 3">
    <name type="scientific">Penicillium atrosanguineum</name>
    <dbReference type="NCBI Taxonomy" id="1132637"/>
    <lineage>
        <taxon>Eukaryota</taxon>
        <taxon>Fungi</taxon>
        <taxon>Dikarya</taxon>
        <taxon>Ascomycota</taxon>
        <taxon>Pezizomycotina</taxon>
        <taxon>Eurotiomycetes</taxon>
        <taxon>Eurotiomycetidae</taxon>
        <taxon>Eurotiales</taxon>
        <taxon>Aspergillaceae</taxon>
        <taxon>Penicillium</taxon>
    </lineage>
</organism>
<dbReference type="Proteomes" id="UP001147746">
    <property type="component" value="Unassembled WGS sequence"/>
</dbReference>
<feature type="region of interest" description="Disordered" evidence="1">
    <location>
        <begin position="300"/>
        <end position="333"/>
    </location>
</feature>